<proteinExistence type="predicted"/>
<evidence type="ECO:0000313" key="4">
    <source>
        <dbReference type="Proteomes" id="UP001168821"/>
    </source>
</evidence>
<evidence type="ECO:0000256" key="1">
    <source>
        <dbReference type="SAM" id="Coils"/>
    </source>
</evidence>
<protein>
    <submittedName>
        <fullName evidence="3">Uncharacterized protein</fullName>
    </submittedName>
</protein>
<feature type="compositionally biased region" description="Low complexity" evidence="2">
    <location>
        <begin position="296"/>
        <end position="312"/>
    </location>
</feature>
<reference evidence="3" key="1">
    <citation type="journal article" date="2023" name="G3 (Bethesda)">
        <title>Whole genome assemblies of Zophobas morio and Tenebrio molitor.</title>
        <authorList>
            <person name="Kaur S."/>
            <person name="Stinson S.A."/>
            <person name="diCenzo G.C."/>
        </authorList>
    </citation>
    <scope>NUCLEOTIDE SEQUENCE</scope>
    <source>
        <strain evidence="3">QUZm001</strain>
    </source>
</reference>
<evidence type="ECO:0000313" key="3">
    <source>
        <dbReference type="EMBL" id="KAJ3645673.1"/>
    </source>
</evidence>
<feature type="coiled-coil region" evidence="1">
    <location>
        <begin position="7"/>
        <end position="34"/>
    </location>
</feature>
<name>A0AA38HWQ0_9CUCU</name>
<dbReference type="EMBL" id="JALNTZ010000007">
    <property type="protein sequence ID" value="KAJ3645673.1"/>
    <property type="molecule type" value="Genomic_DNA"/>
</dbReference>
<evidence type="ECO:0000256" key="2">
    <source>
        <dbReference type="SAM" id="MobiDB-lite"/>
    </source>
</evidence>
<dbReference type="AlphaFoldDB" id="A0AA38HWQ0"/>
<accession>A0AA38HWQ0</accession>
<keyword evidence="1" id="KW-0175">Coiled coil</keyword>
<gene>
    <name evidence="3" type="ORF">Zmor_023314</name>
</gene>
<comment type="caution">
    <text evidence="3">The sequence shown here is derived from an EMBL/GenBank/DDBJ whole genome shotgun (WGS) entry which is preliminary data.</text>
</comment>
<dbReference type="Proteomes" id="UP001168821">
    <property type="component" value="Unassembled WGS sequence"/>
</dbReference>
<keyword evidence="4" id="KW-1185">Reference proteome</keyword>
<sequence length="380" mass="42898">MGDNGDDRVLLQNTDELQEALAELKNKNVELKKIISYIQTDNSSYKQKYKCMRKKLLNLTDLLEKNAKVCNQLFDNAKCALQLSRVSMINSPVSQRTGIPLRYNNPKDEFSVQLMKSAASRNLDVEHADIENFGTGSPKAGPSGIVTSSTSSSSHVRTIKVRKLHIEPLNMKEFEQIEADNEDHDVEVSNTGIRSIPEELSTIMEESSKAQELLVKMERLPAELLESHLGKKKNTPLSNNSSINVDGDLLNDPAFASTPLKIDTMRKLDLIYTPKFGNCENNLYQFVNPRKKITRSCTSSGSKPSSSNTLLSPKKEKISLGSNRDSKNRKRQLNTPAKKTKAKRKKSIPEVSPRRHPRLARRARPTNLKEETLREKKRRN</sequence>
<feature type="region of interest" description="Disordered" evidence="2">
    <location>
        <begin position="294"/>
        <end position="380"/>
    </location>
</feature>
<feature type="compositionally biased region" description="Basic residues" evidence="2">
    <location>
        <begin position="354"/>
        <end position="364"/>
    </location>
</feature>
<feature type="compositionally biased region" description="Basic residues" evidence="2">
    <location>
        <begin position="327"/>
        <end position="346"/>
    </location>
</feature>
<organism evidence="3 4">
    <name type="scientific">Zophobas morio</name>
    <dbReference type="NCBI Taxonomy" id="2755281"/>
    <lineage>
        <taxon>Eukaryota</taxon>
        <taxon>Metazoa</taxon>
        <taxon>Ecdysozoa</taxon>
        <taxon>Arthropoda</taxon>
        <taxon>Hexapoda</taxon>
        <taxon>Insecta</taxon>
        <taxon>Pterygota</taxon>
        <taxon>Neoptera</taxon>
        <taxon>Endopterygota</taxon>
        <taxon>Coleoptera</taxon>
        <taxon>Polyphaga</taxon>
        <taxon>Cucujiformia</taxon>
        <taxon>Tenebrionidae</taxon>
        <taxon>Zophobas</taxon>
    </lineage>
</organism>
<feature type="region of interest" description="Disordered" evidence="2">
    <location>
        <begin position="133"/>
        <end position="152"/>
    </location>
</feature>